<dbReference type="RefSeq" id="WP_053840448.1">
    <property type="nucleotide sequence ID" value="NZ_CP076250.1"/>
</dbReference>
<dbReference type="EMBL" id="CXOK01000031">
    <property type="protein sequence ID" value="CTP86483.1"/>
    <property type="molecule type" value="Genomic_DNA"/>
</dbReference>
<evidence type="ECO:0000256" key="1">
    <source>
        <dbReference type="SAM" id="Phobius"/>
    </source>
</evidence>
<reference evidence="2 3" key="1">
    <citation type="submission" date="2015-07" db="EMBL/GenBank/DDBJ databases">
        <authorList>
            <person name="Noorani M."/>
        </authorList>
    </citation>
    <scope>NUCLEOTIDE SEQUENCE [LARGE SCALE GENOMIC DNA]</scope>
    <source>
        <strain evidence="2">LMG728</strain>
    </source>
</reference>
<keyword evidence="1" id="KW-1133">Transmembrane helix</keyword>
<proteinExistence type="predicted"/>
<dbReference type="AlphaFoldDB" id="A0A0K2ZLL4"/>
<name>A0A0K2ZLL4_9XANT</name>
<accession>A0A0K2ZLL4</accession>
<evidence type="ECO:0000313" key="3">
    <source>
        <dbReference type="Proteomes" id="UP000041247"/>
    </source>
</evidence>
<protein>
    <submittedName>
        <fullName evidence="2">Uncharacterized protein</fullName>
    </submittedName>
</protein>
<evidence type="ECO:0000313" key="2">
    <source>
        <dbReference type="EMBL" id="CTP86483.1"/>
    </source>
</evidence>
<keyword evidence="1" id="KW-0472">Membrane</keyword>
<dbReference type="Proteomes" id="UP000041247">
    <property type="component" value="Unassembled WGS sequence"/>
</dbReference>
<organism evidence="2 3">
    <name type="scientific">Xanthomonas graminis pv. poae</name>
    <dbReference type="NCBI Taxonomy" id="227946"/>
    <lineage>
        <taxon>Bacteria</taxon>
        <taxon>Pseudomonadati</taxon>
        <taxon>Pseudomonadota</taxon>
        <taxon>Gammaproteobacteria</taxon>
        <taxon>Lysobacterales</taxon>
        <taxon>Lysobacteraceae</taxon>
        <taxon>Xanthomonas</taxon>
        <taxon>Xanthomonas translucens group</taxon>
        <taxon>Xanthomonas graminis</taxon>
    </lineage>
</organism>
<keyword evidence="1" id="KW-0812">Transmembrane</keyword>
<gene>
    <name evidence="2" type="ORF">XTPLMG728_1236</name>
</gene>
<feature type="transmembrane region" description="Helical" evidence="1">
    <location>
        <begin position="12"/>
        <end position="36"/>
    </location>
</feature>
<sequence length="98" mass="10151">MNRFGMAAGPALVSRDIVLATALACLCALHLAYFLRSGASEWHWALSAAGLALMAIKASLRPTPTPTPRPSLRGLRSRTPLDWAAIAGGLLVVASAAA</sequence>